<dbReference type="GeneID" id="96662568"/>
<name>A0A0T9RNC2_9GAMM</name>
<dbReference type="KEGG" id="ysi:BF17_02555"/>
<accession>A0A0T9RNC2</accession>
<reference evidence="2 4" key="1">
    <citation type="journal article" date="2014" name="Genome Announc.">
        <title>Genome Sequence of Yersinia similis Y228T, a Member of the Yersinia pseudotuberculosis Complex.</title>
        <authorList>
            <person name="Sprague L.D."/>
            <person name="Neubauer H."/>
        </authorList>
    </citation>
    <scope>NUCLEOTIDE SEQUENCE [LARGE SCALE GENOMIC DNA]</scope>
    <source>
        <strain evidence="2 4">228</strain>
    </source>
</reference>
<evidence type="ECO:0000313" key="2">
    <source>
        <dbReference type="EMBL" id="AHK18370.1"/>
    </source>
</evidence>
<dbReference type="AlphaFoldDB" id="A0A0T9RNC2"/>
<dbReference type="PATRIC" id="fig|367190.3.peg.448"/>
<organism evidence="3 5">
    <name type="scientific">Yersinia similis</name>
    <dbReference type="NCBI Taxonomy" id="367190"/>
    <lineage>
        <taxon>Bacteria</taxon>
        <taxon>Pseudomonadati</taxon>
        <taxon>Pseudomonadota</taxon>
        <taxon>Gammaproteobacteria</taxon>
        <taxon>Enterobacterales</taxon>
        <taxon>Yersiniaceae</taxon>
        <taxon>Yersinia</taxon>
    </lineage>
</organism>
<dbReference type="Proteomes" id="UP000019439">
    <property type="component" value="Chromosome"/>
</dbReference>
<evidence type="ECO:0000313" key="3">
    <source>
        <dbReference type="EMBL" id="CNI73488.1"/>
    </source>
</evidence>
<dbReference type="InterPro" id="IPR011090">
    <property type="entry name" value="Integr_conj_element_PFL4709"/>
</dbReference>
<dbReference type="Pfam" id="PF07511">
    <property type="entry name" value="DUF1525"/>
    <property type="match status" value="1"/>
</dbReference>
<dbReference type="EMBL" id="CP007230">
    <property type="protein sequence ID" value="AHK18370.1"/>
    <property type="molecule type" value="Genomic_DNA"/>
</dbReference>
<dbReference type="EMBL" id="CQBK01000057">
    <property type="protein sequence ID" value="CNI73488.1"/>
    <property type="molecule type" value="Genomic_DNA"/>
</dbReference>
<reference evidence="3 5" key="2">
    <citation type="submission" date="2015-03" db="EMBL/GenBank/DDBJ databases">
        <authorList>
            <person name="Murphy D."/>
        </authorList>
    </citation>
    <scope>NUCLEOTIDE SEQUENCE [LARGE SCALE GENOMIC DNA]</scope>
    <source>
        <strain evidence="3 5">Y233</strain>
    </source>
</reference>
<evidence type="ECO:0000256" key="1">
    <source>
        <dbReference type="SAM" id="SignalP"/>
    </source>
</evidence>
<dbReference type="RefSeq" id="WP_025381164.1">
    <property type="nucleotide sequence ID" value="NZ_CABIHS010000181.1"/>
</dbReference>
<keyword evidence="4" id="KW-1185">Reference proteome</keyword>
<dbReference type="NCBIfam" id="TIGR03757">
    <property type="entry name" value="conj_TIGR03757"/>
    <property type="match status" value="1"/>
</dbReference>
<proteinExistence type="predicted"/>
<dbReference type="Proteomes" id="UP000038204">
    <property type="component" value="Unassembled WGS sequence"/>
</dbReference>
<feature type="signal peptide" evidence="1">
    <location>
        <begin position="1"/>
        <end position="19"/>
    </location>
</feature>
<evidence type="ECO:0000313" key="5">
    <source>
        <dbReference type="Proteomes" id="UP000038204"/>
    </source>
</evidence>
<feature type="chain" id="PRO_5006696329" evidence="1">
    <location>
        <begin position="20"/>
        <end position="134"/>
    </location>
</feature>
<evidence type="ECO:0000313" key="4">
    <source>
        <dbReference type="Proteomes" id="UP000019439"/>
    </source>
</evidence>
<gene>
    <name evidence="2" type="ORF">BF17_02555</name>
    <name evidence="3" type="ORF">ERS008667_04206</name>
</gene>
<sequence length="134" mass="14954">MIKPISYLAALCLSSGAFANRVIYTDGSYPVSAISPDIPIVYLDAPDRVQRGIFGSLPTDPVQAEKQVRKLLASPTFKLRQQQLTAAWQGVMKAWSLGLEKYPAVVFDDQWVVYGTTDIDVATQQFTLWRETNQ</sequence>
<keyword evidence="1" id="KW-0732">Signal</keyword>
<protein>
    <submittedName>
        <fullName evidence="2">Conjugal transfer protein</fullName>
    </submittedName>
    <submittedName>
        <fullName evidence="3">Integrating conjugative element protein, PFL_4709 family</fullName>
    </submittedName>
</protein>